<evidence type="ECO:0000313" key="1">
    <source>
        <dbReference type="EMBL" id="KAK7199559.1"/>
    </source>
</evidence>
<proteinExistence type="predicted"/>
<organism evidence="1 2">
    <name type="scientific">Novymonas esmeraldas</name>
    <dbReference type="NCBI Taxonomy" id="1808958"/>
    <lineage>
        <taxon>Eukaryota</taxon>
        <taxon>Discoba</taxon>
        <taxon>Euglenozoa</taxon>
        <taxon>Kinetoplastea</taxon>
        <taxon>Metakinetoplastina</taxon>
        <taxon>Trypanosomatida</taxon>
        <taxon>Trypanosomatidae</taxon>
        <taxon>Novymonas</taxon>
    </lineage>
</organism>
<accession>A0AAW0F2X1</accession>
<gene>
    <name evidence="1" type="ORF">NESM_000934500</name>
</gene>
<keyword evidence="2" id="KW-1185">Reference proteome</keyword>
<comment type="caution">
    <text evidence="1">The sequence shown here is derived from an EMBL/GenBank/DDBJ whole genome shotgun (WGS) entry which is preliminary data.</text>
</comment>
<protein>
    <submittedName>
        <fullName evidence="1">Uncharacterized protein</fullName>
    </submittedName>
</protein>
<name>A0AAW0F2X1_9TRYP</name>
<sequence>MYTAAPRAPDTYCVGYTLPGATATSASTTACPAAVHAHSHTALTPASMPPVASATAPLGATAAAVVPASTAAHALLDRYTSRRVLVYSALCSYAASSPATIEYSGGTPSTTSVAA</sequence>
<dbReference type="AlphaFoldDB" id="A0AAW0F2X1"/>
<evidence type="ECO:0000313" key="2">
    <source>
        <dbReference type="Proteomes" id="UP001430356"/>
    </source>
</evidence>
<reference evidence="1 2" key="1">
    <citation type="journal article" date="2021" name="MBio">
        <title>A New Model Trypanosomatid, Novymonas esmeraldas: Genomic Perception of Its 'Candidatus Pandoraea novymonadis' Endosymbiont.</title>
        <authorList>
            <person name="Zakharova A."/>
            <person name="Saura A."/>
            <person name="Butenko A."/>
            <person name="Podesvova L."/>
            <person name="Warmusova S."/>
            <person name="Kostygov A.Y."/>
            <person name="Nenarokova A."/>
            <person name="Lukes J."/>
            <person name="Opperdoes F.R."/>
            <person name="Yurchenko V."/>
        </authorList>
    </citation>
    <scope>NUCLEOTIDE SEQUENCE [LARGE SCALE GENOMIC DNA]</scope>
    <source>
        <strain evidence="1 2">E262AT.01</strain>
    </source>
</reference>
<dbReference type="Proteomes" id="UP001430356">
    <property type="component" value="Unassembled WGS sequence"/>
</dbReference>
<dbReference type="EMBL" id="JAECZO010000622">
    <property type="protein sequence ID" value="KAK7199559.1"/>
    <property type="molecule type" value="Genomic_DNA"/>
</dbReference>
<dbReference type="PROSITE" id="PS51257">
    <property type="entry name" value="PROKAR_LIPOPROTEIN"/>
    <property type="match status" value="1"/>
</dbReference>